<dbReference type="Gene3D" id="3.20.20.140">
    <property type="entry name" value="Metal-dependent hydrolases"/>
    <property type="match status" value="1"/>
</dbReference>
<dbReference type="RefSeq" id="WP_015066212.1">
    <property type="nucleotide sequence ID" value="NZ_CAXGIV010000003.1"/>
</dbReference>
<dbReference type="InterPro" id="IPR032466">
    <property type="entry name" value="Metal_Hydrolase"/>
</dbReference>
<dbReference type="GO" id="GO:0016787">
    <property type="term" value="F:hydrolase activity"/>
    <property type="evidence" value="ECO:0007669"/>
    <property type="project" value="InterPro"/>
</dbReference>
<evidence type="ECO:0000313" key="4">
    <source>
        <dbReference type="Proteomes" id="UP000061468"/>
    </source>
</evidence>
<evidence type="ECO:0000256" key="1">
    <source>
        <dbReference type="ARBA" id="ARBA00038310"/>
    </source>
</evidence>
<dbReference type="PANTHER" id="PTHR43569:SF2">
    <property type="entry name" value="AMIDOHYDROLASE-RELATED DOMAIN-CONTAINING PROTEIN"/>
    <property type="match status" value="1"/>
</dbReference>
<evidence type="ECO:0000313" key="3">
    <source>
        <dbReference type="EMBL" id="AMJ77410.1"/>
    </source>
</evidence>
<dbReference type="InterPro" id="IPR006680">
    <property type="entry name" value="Amidohydro-rel"/>
</dbReference>
<accession>A0AAC9AD78</accession>
<dbReference type="AlphaFoldDB" id="A0AAC9AD78"/>
<proteinExistence type="inferred from homology"/>
<protein>
    <submittedName>
        <fullName evidence="3">Amidohydrolase</fullName>
    </submittedName>
</protein>
<dbReference type="PANTHER" id="PTHR43569">
    <property type="entry name" value="AMIDOHYDROLASE"/>
    <property type="match status" value="1"/>
</dbReference>
<dbReference type="Proteomes" id="UP000061468">
    <property type="component" value="Chromosome"/>
</dbReference>
<dbReference type="Pfam" id="PF04909">
    <property type="entry name" value="Amidohydro_2"/>
    <property type="match status" value="1"/>
</dbReference>
<comment type="similarity">
    <text evidence="1">Belongs to the metallo-dependent hydrolases superfamily.</text>
</comment>
<dbReference type="InterPro" id="IPR052350">
    <property type="entry name" value="Metallo-dep_Lactonases"/>
</dbReference>
<name>A0AAC9AD78_9ALTE</name>
<dbReference type="EMBL" id="CP013928">
    <property type="protein sequence ID" value="AMJ77410.1"/>
    <property type="molecule type" value="Genomic_DNA"/>
</dbReference>
<gene>
    <name evidence="3" type="ORF">AV942_03310</name>
</gene>
<organism evidence="3 4">
    <name type="scientific">Alteromonas mediterranea</name>
    <dbReference type="NCBI Taxonomy" id="314275"/>
    <lineage>
        <taxon>Bacteria</taxon>
        <taxon>Pseudomonadati</taxon>
        <taxon>Pseudomonadota</taxon>
        <taxon>Gammaproteobacteria</taxon>
        <taxon>Alteromonadales</taxon>
        <taxon>Alteromonadaceae</taxon>
        <taxon>Alteromonas/Salinimonas group</taxon>
        <taxon>Alteromonas</taxon>
    </lineage>
</organism>
<reference evidence="3 4" key="1">
    <citation type="submission" date="2015-12" db="EMBL/GenBank/DDBJ databases">
        <title>Intraspecies pangenome expansion in the marine bacterium Alteromonas.</title>
        <authorList>
            <person name="Lopez-Perez M."/>
            <person name="Rodriguez-Valera F."/>
        </authorList>
    </citation>
    <scope>NUCLEOTIDE SEQUENCE [LARGE SCALE GENOMIC DNA]</scope>
    <source>
        <strain evidence="3 4">UM8</strain>
    </source>
</reference>
<feature type="domain" description="Amidohydrolase-related" evidence="2">
    <location>
        <begin position="160"/>
        <end position="290"/>
    </location>
</feature>
<evidence type="ECO:0000259" key="2">
    <source>
        <dbReference type="Pfam" id="PF04909"/>
    </source>
</evidence>
<dbReference type="SUPFAM" id="SSF51556">
    <property type="entry name" value="Metallo-dependent hydrolases"/>
    <property type="match status" value="1"/>
</dbReference>
<sequence length="291" mass="33233">MSAATHSWIDPHVHLFGLQEGDYHWLKPNNPPFWPDKDVIAKSTYEHHLRRASKGKLTGFVHIEAGFDNERPWREIDFLMRHCSLPFRSIASIDLTSMRAGSLIDTLKNYGSVCGLRHILDENAHALLTSPKVKWGLGYMAAQGLSFEAQFNLAGRGAVKALLAILETYPRLRVAINHSAVAPVELNSLAFKHWQQNIHHLSETKQVIFKFSGLEMQNRNWQWRRAQPLFNSLVNTVGVAQLMFASNYPLCQWRMPYEALWQGFLNMTAPLCEHQKAALFSLNAKQWYGLA</sequence>